<feature type="transmembrane region" description="Helical" evidence="8">
    <location>
        <begin position="69"/>
        <end position="90"/>
    </location>
</feature>
<dbReference type="Proteomes" id="UP000006852">
    <property type="component" value="Chromosome"/>
</dbReference>
<evidence type="ECO:0000256" key="8">
    <source>
        <dbReference type="SAM" id="Phobius"/>
    </source>
</evidence>
<protein>
    <submittedName>
        <fullName evidence="9">Glycosyl transferase family 4</fullName>
    </submittedName>
</protein>
<dbReference type="KEGG" id="tsu:Tresu_0607"/>
<name>F2NUI5_TRES6</name>
<feature type="transmembrane region" description="Helical" evidence="8">
    <location>
        <begin position="259"/>
        <end position="277"/>
    </location>
</feature>
<dbReference type="GO" id="GO:0009103">
    <property type="term" value="P:lipopolysaccharide biosynthetic process"/>
    <property type="evidence" value="ECO:0007669"/>
    <property type="project" value="TreeGrafter"/>
</dbReference>
<proteinExistence type="predicted"/>
<dbReference type="HOGENOM" id="CLU_023982_2_4_12"/>
<feature type="transmembrane region" description="Helical" evidence="8">
    <location>
        <begin position="333"/>
        <end position="355"/>
    </location>
</feature>
<keyword evidence="3 9" id="KW-0808">Transferase</keyword>
<evidence type="ECO:0000256" key="5">
    <source>
        <dbReference type="ARBA" id="ARBA00022989"/>
    </source>
</evidence>
<dbReference type="OrthoDB" id="9783652at2"/>
<gene>
    <name evidence="9" type="ordered locus">Tresu_0607</name>
</gene>
<dbReference type="Pfam" id="PF00953">
    <property type="entry name" value="Glycos_transf_4"/>
    <property type="match status" value="1"/>
</dbReference>
<feature type="transmembrane region" description="Helical" evidence="8">
    <location>
        <begin position="226"/>
        <end position="247"/>
    </location>
</feature>
<feature type="transmembrane region" description="Helical" evidence="8">
    <location>
        <begin position="125"/>
        <end position="147"/>
    </location>
</feature>
<reference evidence="9 10" key="1">
    <citation type="journal article" date="2011" name="Stand. Genomic Sci.">
        <title>Complete genome sequence of Treponema succinifaciens type strain (6091).</title>
        <authorList>
            <person name="Han C."/>
            <person name="Gronow S."/>
            <person name="Teshima H."/>
            <person name="Lapidus A."/>
            <person name="Nolan M."/>
            <person name="Lucas S."/>
            <person name="Hammon N."/>
            <person name="Deshpande S."/>
            <person name="Cheng J.F."/>
            <person name="Zeytun A."/>
            <person name="Tapia R."/>
            <person name="Goodwin L."/>
            <person name="Pitluck S."/>
            <person name="Liolios K."/>
            <person name="Pagani I."/>
            <person name="Ivanova N."/>
            <person name="Mavromatis K."/>
            <person name="Mikhailova N."/>
            <person name="Huntemann M."/>
            <person name="Pati A."/>
            <person name="Chen A."/>
            <person name="Palaniappan K."/>
            <person name="Land M."/>
            <person name="Hauser L."/>
            <person name="Brambilla E.M."/>
            <person name="Rohde M."/>
            <person name="Goker M."/>
            <person name="Woyke T."/>
            <person name="Bristow J."/>
            <person name="Eisen J.A."/>
            <person name="Markowitz V."/>
            <person name="Hugenholtz P."/>
            <person name="Kyrpides N.C."/>
            <person name="Klenk H.P."/>
            <person name="Detter J.C."/>
        </authorList>
    </citation>
    <scope>NUCLEOTIDE SEQUENCE [LARGE SCALE GENOMIC DNA]</scope>
    <source>
        <strain evidence="10">ATCC 33096 / DSM 2489 / 6091</strain>
    </source>
</reference>
<feature type="transmembrane region" description="Helical" evidence="8">
    <location>
        <begin position="203"/>
        <end position="219"/>
    </location>
</feature>
<dbReference type="CDD" id="cd06853">
    <property type="entry name" value="GT_WecA_like"/>
    <property type="match status" value="1"/>
</dbReference>
<dbReference type="GO" id="GO:0044038">
    <property type="term" value="P:cell wall macromolecule biosynthetic process"/>
    <property type="evidence" value="ECO:0007669"/>
    <property type="project" value="TreeGrafter"/>
</dbReference>
<dbReference type="GO" id="GO:0016780">
    <property type="term" value="F:phosphotransferase activity, for other substituted phosphate groups"/>
    <property type="evidence" value="ECO:0007669"/>
    <property type="project" value="InterPro"/>
</dbReference>
<reference evidence="10" key="2">
    <citation type="submission" date="2011-04" db="EMBL/GenBank/DDBJ databases">
        <title>The complete genome of chromosome of Treponema succinifaciens DSM 2489.</title>
        <authorList>
            <person name="Lucas S."/>
            <person name="Copeland A."/>
            <person name="Lapidus A."/>
            <person name="Bruce D."/>
            <person name="Goodwin L."/>
            <person name="Pitluck S."/>
            <person name="Peters L."/>
            <person name="Kyrpides N."/>
            <person name="Mavromatis K."/>
            <person name="Ivanova N."/>
            <person name="Ovchinnikova G."/>
            <person name="Teshima H."/>
            <person name="Detter J.C."/>
            <person name="Tapia R."/>
            <person name="Han C."/>
            <person name="Land M."/>
            <person name="Hauser L."/>
            <person name="Markowitz V."/>
            <person name="Cheng J.-F."/>
            <person name="Hugenholtz P."/>
            <person name="Woyke T."/>
            <person name="Wu D."/>
            <person name="Gronow S."/>
            <person name="Wellnitz S."/>
            <person name="Brambilla E."/>
            <person name="Klenk H.-P."/>
            <person name="Eisen J.A."/>
        </authorList>
    </citation>
    <scope>NUCLEOTIDE SEQUENCE [LARGE SCALE GENOMIC DNA]</scope>
    <source>
        <strain evidence="10">ATCC 33096 / DSM 2489 / 6091</strain>
    </source>
</reference>
<evidence type="ECO:0000256" key="1">
    <source>
        <dbReference type="ARBA" id="ARBA00004651"/>
    </source>
</evidence>
<keyword evidence="2" id="KW-1003">Cell membrane</keyword>
<evidence type="ECO:0000256" key="2">
    <source>
        <dbReference type="ARBA" id="ARBA00022475"/>
    </source>
</evidence>
<dbReference type="InterPro" id="IPR000715">
    <property type="entry name" value="Glycosyl_transferase_4"/>
</dbReference>
<accession>F2NUI5</accession>
<comment type="cofactor">
    <cofactor evidence="7">
        <name>Mg(2+)</name>
        <dbReference type="ChEBI" id="CHEBI:18420"/>
    </cofactor>
</comment>
<comment type="subcellular location">
    <subcellularLocation>
        <location evidence="1">Cell membrane</location>
        <topology evidence="1">Multi-pass membrane protein</topology>
    </subcellularLocation>
</comment>
<evidence type="ECO:0000256" key="4">
    <source>
        <dbReference type="ARBA" id="ARBA00022692"/>
    </source>
</evidence>
<feature type="transmembrane region" description="Helical" evidence="8">
    <location>
        <begin position="153"/>
        <end position="171"/>
    </location>
</feature>
<evidence type="ECO:0000313" key="10">
    <source>
        <dbReference type="Proteomes" id="UP000006852"/>
    </source>
</evidence>
<dbReference type="PANTHER" id="PTHR22926">
    <property type="entry name" value="PHOSPHO-N-ACETYLMURAMOYL-PENTAPEPTIDE-TRANSFERASE"/>
    <property type="match status" value="1"/>
</dbReference>
<organism evidence="9 10">
    <name type="scientific">Treponema succinifaciens (strain ATCC 33096 / DSM 2489 / 6091)</name>
    <dbReference type="NCBI Taxonomy" id="869209"/>
    <lineage>
        <taxon>Bacteria</taxon>
        <taxon>Pseudomonadati</taxon>
        <taxon>Spirochaetota</taxon>
        <taxon>Spirochaetia</taxon>
        <taxon>Spirochaetales</taxon>
        <taxon>Treponemataceae</taxon>
        <taxon>Treponema</taxon>
    </lineage>
</organism>
<keyword evidence="7" id="KW-0460">Magnesium</keyword>
<dbReference type="EMBL" id="CP002631">
    <property type="protein sequence ID" value="AEB13548.1"/>
    <property type="molecule type" value="Genomic_DNA"/>
</dbReference>
<keyword evidence="10" id="KW-1185">Reference proteome</keyword>
<dbReference type="AlphaFoldDB" id="F2NUI5"/>
<keyword evidence="4 8" id="KW-0812">Transmembrane</keyword>
<feature type="transmembrane region" description="Helical" evidence="8">
    <location>
        <begin position="178"/>
        <end position="197"/>
    </location>
</feature>
<dbReference type="STRING" id="869209.Tresu_0607"/>
<evidence type="ECO:0000313" key="9">
    <source>
        <dbReference type="EMBL" id="AEB13548.1"/>
    </source>
</evidence>
<feature type="transmembrane region" description="Helical" evidence="8">
    <location>
        <begin position="298"/>
        <end position="327"/>
    </location>
</feature>
<dbReference type="eggNOG" id="COG0472">
    <property type="taxonomic scope" value="Bacteria"/>
</dbReference>
<feature type="binding site" evidence="7">
    <location>
        <position position="171"/>
    </location>
    <ligand>
        <name>Mg(2+)</name>
        <dbReference type="ChEBI" id="CHEBI:18420"/>
    </ligand>
</feature>
<keyword evidence="6 8" id="KW-0472">Membrane</keyword>
<evidence type="ECO:0000256" key="7">
    <source>
        <dbReference type="PIRSR" id="PIRSR600715-1"/>
    </source>
</evidence>
<sequence length="375" mass="42371">MLIYNSLSVKSGKINFLVGGGYLLVFYASLLTFILSLLLTWLIIKICKRYEIYDEIDPRKIHSGNIPRLGGVAVFVSFFVCAGIYVCLFQKGAFDFAWQAFLGLLLIFAFGFIDDLVDLHARFKFLIQIAAALLVALSPVGINKIFFVNLNPVFGKIFTFFWILVCVNAFNLIDGIDWLCSGISFLSIITFGVLSLIFRTYSFSLYFILAGAIAGFMVFNRPPARIFLGDSGSQTLGFAVAVFPLIYKESPSFEYNKMLIMLLIASIPLTDVIAATWRRLRDHRSIFSADRSHIHHKMLNVGFSRCATIVFLLCLQVLICFSVLISYKLTVRVATAELCLFLAIVELVFITFHYLNHSVNLRRTGHLQDHPMEEH</sequence>
<evidence type="ECO:0000256" key="6">
    <source>
        <dbReference type="ARBA" id="ARBA00023136"/>
    </source>
</evidence>
<feature type="binding site" evidence="7">
    <location>
        <position position="230"/>
    </location>
    <ligand>
        <name>Mg(2+)</name>
        <dbReference type="ChEBI" id="CHEBI:18420"/>
    </ligand>
</feature>
<feature type="transmembrane region" description="Helical" evidence="8">
    <location>
        <begin position="96"/>
        <end position="113"/>
    </location>
</feature>
<feature type="transmembrane region" description="Helical" evidence="8">
    <location>
        <begin position="20"/>
        <end position="44"/>
    </location>
</feature>
<dbReference type="PANTHER" id="PTHR22926:SF3">
    <property type="entry name" value="UNDECAPRENYL-PHOSPHATE ALPHA-N-ACETYLGLUCOSAMINYL 1-PHOSPHATE TRANSFERASE"/>
    <property type="match status" value="1"/>
</dbReference>
<evidence type="ECO:0000256" key="3">
    <source>
        <dbReference type="ARBA" id="ARBA00022679"/>
    </source>
</evidence>
<dbReference type="GO" id="GO:0046872">
    <property type="term" value="F:metal ion binding"/>
    <property type="evidence" value="ECO:0007669"/>
    <property type="project" value="UniProtKB-KW"/>
</dbReference>
<dbReference type="GO" id="GO:0005886">
    <property type="term" value="C:plasma membrane"/>
    <property type="evidence" value="ECO:0007669"/>
    <property type="project" value="UniProtKB-SubCell"/>
</dbReference>
<dbReference type="GO" id="GO:0071555">
    <property type="term" value="P:cell wall organization"/>
    <property type="evidence" value="ECO:0007669"/>
    <property type="project" value="TreeGrafter"/>
</dbReference>
<keyword evidence="5 8" id="KW-1133">Transmembrane helix</keyword>
<keyword evidence="7" id="KW-0479">Metal-binding</keyword>